<evidence type="ECO:0000313" key="3">
    <source>
        <dbReference type="EMBL" id="MYD91164.1"/>
    </source>
</evidence>
<dbReference type="Pfam" id="PF13302">
    <property type="entry name" value="Acetyltransf_3"/>
    <property type="match status" value="1"/>
</dbReference>
<accession>A0A6B1DXQ6</accession>
<dbReference type="InterPro" id="IPR051908">
    <property type="entry name" value="Ribosomal_N-acetyltransferase"/>
</dbReference>
<evidence type="ECO:0000259" key="2">
    <source>
        <dbReference type="PROSITE" id="PS51186"/>
    </source>
</evidence>
<dbReference type="InterPro" id="IPR016181">
    <property type="entry name" value="Acyl_CoA_acyltransferase"/>
</dbReference>
<dbReference type="GO" id="GO:0008999">
    <property type="term" value="F:protein-N-terminal-alanine acetyltransferase activity"/>
    <property type="evidence" value="ECO:0007669"/>
    <property type="project" value="TreeGrafter"/>
</dbReference>
<protein>
    <submittedName>
        <fullName evidence="3">GNAT family N-acetyltransferase</fullName>
    </submittedName>
</protein>
<dbReference type="GO" id="GO:1990189">
    <property type="term" value="F:protein N-terminal-serine acetyltransferase activity"/>
    <property type="evidence" value="ECO:0007669"/>
    <property type="project" value="TreeGrafter"/>
</dbReference>
<dbReference type="PROSITE" id="PS51186">
    <property type="entry name" value="GNAT"/>
    <property type="match status" value="1"/>
</dbReference>
<dbReference type="PANTHER" id="PTHR43441:SF2">
    <property type="entry name" value="FAMILY ACETYLTRANSFERASE, PUTATIVE (AFU_ORTHOLOGUE AFUA_7G00850)-RELATED"/>
    <property type="match status" value="1"/>
</dbReference>
<reference evidence="3" key="1">
    <citation type="submission" date="2019-09" db="EMBL/GenBank/DDBJ databases">
        <title>Characterisation of the sponge microbiome using genome-centric metagenomics.</title>
        <authorList>
            <person name="Engelberts J.P."/>
            <person name="Robbins S.J."/>
            <person name="De Goeij J.M."/>
            <person name="Aranda M."/>
            <person name="Bell S.C."/>
            <person name="Webster N.S."/>
        </authorList>
    </citation>
    <scope>NUCLEOTIDE SEQUENCE</scope>
    <source>
        <strain evidence="3">SB0662_bin_9</strain>
    </source>
</reference>
<gene>
    <name evidence="3" type="ORF">F4Y08_12640</name>
</gene>
<dbReference type="SUPFAM" id="SSF55729">
    <property type="entry name" value="Acyl-CoA N-acyltransferases (Nat)"/>
    <property type="match status" value="1"/>
</dbReference>
<organism evidence="3">
    <name type="scientific">Caldilineaceae bacterium SB0662_bin_9</name>
    <dbReference type="NCBI Taxonomy" id="2605258"/>
    <lineage>
        <taxon>Bacteria</taxon>
        <taxon>Bacillati</taxon>
        <taxon>Chloroflexota</taxon>
        <taxon>Caldilineae</taxon>
        <taxon>Caldilineales</taxon>
        <taxon>Caldilineaceae</taxon>
    </lineage>
</organism>
<feature type="region of interest" description="Disordered" evidence="1">
    <location>
        <begin position="1"/>
        <end position="20"/>
    </location>
</feature>
<sequence length="194" mass="22094">MSQIPALADPPPLTPPEQLPGRRIVLRRSSLVDAEDIFRNYATDETVTYFLPWNPHSDVNATRLFLQRANENWRNGTDFAYSIIHNDSDQVIGMISMRPHGHIVEMGYVLARSFWGQGIMTEALTTLAEWCLGQPEIWRVEAYCDVENKASARVMAKAGMQEEGVLARYLLNPGLDARPRNAYLYARTKDRIRS</sequence>
<feature type="domain" description="N-acetyltransferase" evidence="2">
    <location>
        <begin position="36"/>
        <end position="190"/>
    </location>
</feature>
<dbReference type="Gene3D" id="3.40.630.30">
    <property type="match status" value="1"/>
</dbReference>
<name>A0A6B1DXQ6_9CHLR</name>
<comment type="caution">
    <text evidence="3">The sequence shown here is derived from an EMBL/GenBank/DDBJ whole genome shotgun (WGS) entry which is preliminary data.</text>
</comment>
<feature type="compositionally biased region" description="Pro residues" evidence="1">
    <location>
        <begin position="8"/>
        <end position="18"/>
    </location>
</feature>
<dbReference type="InterPro" id="IPR000182">
    <property type="entry name" value="GNAT_dom"/>
</dbReference>
<dbReference type="EMBL" id="VXPY01000088">
    <property type="protein sequence ID" value="MYD91164.1"/>
    <property type="molecule type" value="Genomic_DNA"/>
</dbReference>
<dbReference type="PANTHER" id="PTHR43441">
    <property type="entry name" value="RIBOSOMAL-PROTEIN-SERINE ACETYLTRANSFERASE"/>
    <property type="match status" value="1"/>
</dbReference>
<evidence type="ECO:0000256" key="1">
    <source>
        <dbReference type="SAM" id="MobiDB-lite"/>
    </source>
</evidence>
<dbReference type="AlphaFoldDB" id="A0A6B1DXQ6"/>
<dbReference type="GO" id="GO:0005737">
    <property type="term" value="C:cytoplasm"/>
    <property type="evidence" value="ECO:0007669"/>
    <property type="project" value="TreeGrafter"/>
</dbReference>
<proteinExistence type="predicted"/>
<keyword evidence="3" id="KW-0808">Transferase</keyword>